<sequence length="305" mass="33732">MREPEGLYELTPEADEVPRGLPLVAGLTGFADAGAAVQQLTDYFTDTSSPVPVAVFDDDELLDYRARRPVIEFDEDHLASYTPAQLVLSLARDEIGRPFLLLTGYEPDFQWNRFAAAVLGLIDRFEVSSTTWVQAIPMPVPHTRPLQVTVGGTRQDLIDSMSAWRPTTRAPSNVLHLVEFRLAELGRDVAEFVLLVPHYLADTELPATVSKGLESVSAATGLLFPIDAVRDRSRDFLARVDEQVGANEELASLVRTLEQRHDAYMAGNPVRSPLTDDEGEVPSADELAAELEKFLAIRRFNDDEA</sequence>
<dbReference type="EMBL" id="BAABLP010000002">
    <property type="protein sequence ID" value="GAA4743920.1"/>
    <property type="molecule type" value="Genomic_DNA"/>
</dbReference>
<keyword evidence="2" id="KW-1185">Reference proteome</keyword>
<organism evidence="1 2">
    <name type="scientific">Amnibacterium soli</name>
    <dbReference type="NCBI Taxonomy" id="1282736"/>
    <lineage>
        <taxon>Bacteria</taxon>
        <taxon>Bacillati</taxon>
        <taxon>Actinomycetota</taxon>
        <taxon>Actinomycetes</taxon>
        <taxon>Micrococcales</taxon>
        <taxon>Microbacteriaceae</taxon>
        <taxon>Amnibacterium</taxon>
    </lineage>
</organism>
<dbReference type="InterPro" id="IPR038389">
    <property type="entry name" value="PSMG2_sf"/>
</dbReference>
<evidence type="ECO:0000313" key="1">
    <source>
        <dbReference type="EMBL" id="GAA4743920.1"/>
    </source>
</evidence>
<reference evidence="2" key="1">
    <citation type="journal article" date="2019" name="Int. J. Syst. Evol. Microbiol.">
        <title>The Global Catalogue of Microorganisms (GCM) 10K type strain sequencing project: providing services to taxonomists for standard genome sequencing and annotation.</title>
        <authorList>
            <consortium name="The Broad Institute Genomics Platform"/>
            <consortium name="The Broad Institute Genome Sequencing Center for Infectious Disease"/>
            <person name="Wu L."/>
            <person name="Ma J."/>
        </authorList>
    </citation>
    <scope>NUCLEOTIDE SEQUENCE [LARGE SCALE GENOMIC DNA]</scope>
    <source>
        <strain evidence="2">JCM 19015</strain>
    </source>
</reference>
<dbReference type="SUPFAM" id="SSF159659">
    <property type="entry name" value="Cgl1923-like"/>
    <property type="match status" value="1"/>
</dbReference>
<accession>A0ABP8Z1U0</accession>
<dbReference type="Proteomes" id="UP001500121">
    <property type="component" value="Unassembled WGS sequence"/>
</dbReference>
<proteinExistence type="predicted"/>
<dbReference type="PIRSF" id="PIRSF028754">
    <property type="entry name" value="UCP028754"/>
    <property type="match status" value="1"/>
</dbReference>
<dbReference type="Gene3D" id="1.10.287.100">
    <property type="match status" value="1"/>
</dbReference>
<comment type="caution">
    <text evidence="1">The sequence shown here is derived from an EMBL/GenBank/DDBJ whole genome shotgun (WGS) entry which is preliminary data.</text>
</comment>
<dbReference type="InterPro" id="IPR019151">
    <property type="entry name" value="Proteasome_assmbl_chaperone_2"/>
</dbReference>
<dbReference type="InterPro" id="IPR008492">
    <property type="entry name" value="Rv2714-like"/>
</dbReference>
<dbReference type="RefSeq" id="WP_345480387.1">
    <property type="nucleotide sequence ID" value="NZ_BAABLP010000002.1"/>
</dbReference>
<gene>
    <name evidence="1" type="ORF">GCM10025783_14530</name>
</gene>
<name>A0ABP8Z1U0_9MICO</name>
<evidence type="ECO:0000313" key="2">
    <source>
        <dbReference type="Proteomes" id="UP001500121"/>
    </source>
</evidence>
<dbReference type="Gene3D" id="3.40.50.10900">
    <property type="entry name" value="PAC-like subunit"/>
    <property type="match status" value="1"/>
</dbReference>
<protein>
    <submittedName>
        <fullName evidence="1">PAC2 family protein</fullName>
    </submittedName>
</protein>
<dbReference type="Pfam" id="PF09754">
    <property type="entry name" value="PAC2"/>
    <property type="match status" value="1"/>
</dbReference>